<proteinExistence type="predicted"/>
<dbReference type="EMBL" id="RFFH01000001">
    <property type="protein sequence ID" value="RMI35207.1"/>
    <property type="molecule type" value="Genomic_DNA"/>
</dbReference>
<evidence type="ECO:0000313" key="3">
    <source>
        <dbReference type="Proteomes" id="UP000279275"/>
    </source>
</evidence>
<gene>
    <name evidence="2" type="ORF">EBN03_02620</name>
</gene>
<accession>A0A3M2LCE8</accession>
<dbReference type="GO" id="GO:0017000">
    <property type="term" value="P:antibiotic biosynthetic process"/>
    <property type="evidence" value="ECO:0007669"/>
    <property type="project" value="UniProtKB-ARBA"/>
</dbReference>
<feature type="domain" description="Erythromycin biosynthesis protein CIII-like C-terminal" evidence="1">
    <location>
        <begin position="286"/>
        <end position="377"/>
    </location>
</feature>
<keyword evidence="2" id="KW-0808">Transferase</keyword>
<dbReference type="InterPro" id="IPR002213">
    <property type="entry name" value="UDP_glucos_trans"/>
</dbReference>
<dbReference type="CDD" id="cd03784">
    <property type="entry name" value="GT1_Gtf-like"/>
    <property type="match status" value="1"/>
</dbReference>
<dbReference type="GO" id="GO:0016758">
    <property type="term" value="F:hexosyltransferase activity"/>
    <property type="evidence" value="ECO:0007669"/>
    <property type="project" value="UniProtKB-ARBA"/>
</dbReference>
<dbReference type="Proteomes" id="UP000279275">
    <property type="component" value="Unassembled WGS sequence"/>
</dbReference>
<evidence type="ECO:0000259" key="1">
    <source>
        <dbReference type="Pfam" id="PF06722"/>
    </source>
</evidence>
<dbReference type="OrthoDB" id="3253247at2"/>
<dbReference type="FunFam" id="3.40.50.2000:FF:000009">
    <property type="entry name" value="Sterol 3-beta-glucosyltransferase UGT80A2"/>
    <property type="match status" value="1"/>
</dbReference>
<dbReference type="AlphaFoldDB" id="A0A3M2LCE8"/>
<evidence type="ECO:0000313" key="2">
    <source>
        <dbReference type="EMBL" id="RMI35207.1"/>
    </source>
</evidence>
<name>A0A3M2LCE8_9NOCA</name>
<comment type="caution">
    <text evidence="2">The sequence shown here is derived from an EMBL/GenBank/DDBJ whole genome shotgun (WGS) entry which is preliminary data.</text>
</comment>
<organism evidence="2 3">
    <name type="scientific">Nocardia stercoris</name>
    <dbReference type="NCBI Taxonomy" id="2483361"/>
    <lineage>
        <taxon>Bacteria</taxon>
        <taxon>Bacillati</taxon>
        <taxon>Actinomycetota</taxon>
        <taxon>Actinomycetes</taxon>
        <taxon>Mycobacteriales</taxon>
        <taxon>Nocardiaceae</taxon>
        <taxon>Nocardia</taxon>
    </lineage>
</organism>
<dbReference type="InterPro" id="IPR010610">
    <property type="entry name" value="EryCIII-like_C"/>
</dbReference>
<sequence>MRILLAFAGSRGDAQPGVLLARELLGRGHDPVLAVSPNLVEFATSHGVSAVGYGWDSDELLRTEHNDRRFSSANPARRIQAMLDLQRRGFAEAATDLLGLAPDADLIVTGMAFEEVADGVAGRRGIPMASMHFCPVVPNRAISVIPTRWANSLPGWVNKVAMSGGHKARAWALSDEVGRLQGGVEPKPVSRTYIQAYDADMFPGLRRELGPNYPVTGFPVVPEGTPVPDPALKDWLDAGTAPVYAGFGSMLVADPVYVAGLLRDACLRRGRRLLLVGSAFTPEFGPEVAVVPRVDHGSVLPRCAAAVHHGGAGTTAAVLRAGIPSVICSVQADQPFWGLQMERLGLGSTAPLRRLTRRKLDRLLDRALDPEVARRSAVYAAGFDDKGIAHAADIVESLVPATISGPTQGRLR</sequence>
<dbReference type="GO" id="GO:0008194">
    <property type="term" value="F:UDP-glycosyltransferase activity"/>
    <property type="evidence" value="ECO:0007669"/>
    <property type="project" value="InterPro"/>
</dbReference>
<dbReference type="RefSeq" id="WP_122186182.1">
    <property type="nucleotide sequence ID" value="NZ_RFFH01000001.1"/>
</dbReference>
<dbReference type="Gene3D" id="3.40.50.2000">
    <property type="entry name" value="Glycogen Phosphorylase B"/>
    <property type="match status" value="2"/>
</dbReference>
<dbReference type="PANTHER" id="PTHR48050:SF13">
    <property type="entry name" value="STEROL 3-BETA-GLUCOSYLTRANSFERASE UGT80A2"/>
    <property type="match status" value="1"/>
</dbReference>
<reference evidence="2 3" key="1">
    <citation type="submission" date="2018-10" db="EMBL/GenBank/DDBJ databases">
        <title>Isolation from cow dung.</title>
        <authorList>
            <person name="Ling L."/>
        </authorList>
    </citation>
    <scope>NUCLEOTIDE SEQUENCE [LARGE SCALE GENOMIC DNA]</scope>
    <source>
        <strain evidence="2 3">NEAU-LL90</strain>
    </source>
</reference>
<keyword evidence="3" id="KW-1185">Reference proteome</keyword>
<dbReference type="Pfam" id="PF06722">
    <property type="entry name" value="EryCIII-like_C"/>
    <property type="match status" value="1"/>
</dbReference>
<dbReference type="SUPFAM" id="SSF53756">
    <property type="entry name" value="UDP-Glycosyltransferase/glycogen phosphorylase"/>
    <property type="match status" value="1"/>
</dbReference>
<protein>
    <submittedName>
        <fullName evidence="2">Glycosyltransferase</fullName>
    </submittedName>
</protein>
<dbReference type="InterPro" id="IPR050426">
    <property type="entry name" value="Glycosyltransferase_28"/>
</dbReference>
<dbReference type="PANTHER" id="PTHR48050">
    <property type="entry name" value="STEROL 3-BETA-GLUCOSYLTRANSFERASE"/>
    <property type="match status" value="1"/>
</dbReference>